<keyword evidence="2" id="KW-1185">Reference proteome</keyword>
<dbReference type="GO" id="GO:0016853">
    <property type="term" value="F:isomerase activity"/>
    <property type="evidence" value="ECO:0007669"/>
    <property type="project" value="InterPro"/>
</dbReference>
<evidence type="ECO:0000313" key="2">
    <source>
        <dbReference type="Proteomes" id="UP000464507"/>
    </source>
</evidence>
<dbReference type="Pfam" id="PF01263">
    <property type="entry name" value="Aldose_epim"/>
    <property type="match status" value="1"/>
</dbReference>
<dbReference type="InterPro" id="IPR037480">
    <property type="entry name" value="YihR-like"/>
</dbReference>
<dbReference type="GO" id="GO:0030246">
    <property type="term" value="F:carbohydrate binding"/>
    <property type="evidence" value="ECO:0007669"/>
    <property type="project" value="InterPro"/>
</dbReference>
<sequence>MRPPTGEQFALTRTSGNRQSRAIITELAAGLRALSVDGIDLVETYPDASLPPWGSGIVLAPWPNRIRDGVWMLDGSAQQLDLTEVERGNAIHGLLRNTGYRVAERSADSVTLAATVFPQHGYKFQLETTVRYALTDDGITVTHGIHNVGTASAPVAVGAHPYLRLGDVPVDDLALTLPATTHIEVDDRLNPVAVTLVDGTAYDLRAGRRVGDLQLDDGFGGVGAGDTHRLTAPDGRFVELWRDAELAWVQVFTNRKFPRNGEIGLAIAIEPMTAPANAFNSGEGVRWLEPGQSWNLDWGIRYSG</sequence>
<dbReference type="EMBL" id="CP017146">
    <property type="protein sequence ID" value="QHO69140.1"/>
    <property type="molecule type" value="Genomic_DNA"/>
</dbReference>
<dbReference type="GO" id="GO:0005975">
    <property type="term" value="P:carbohydrate metabolic process"/>
    <property type="evidence" value="ECO:0007669"/>
    <property type="project" value="InterPro"/>
</dbReference>
<gene>
    <name evidence="1" type="ORF">BHD05_05220</name>
</gene>
<dbReference type="OrthoDB" id="4739604at2"/>
<dbReference type="AlphaFoldDB" id="A0A7L5AFA6"/>
<proteinExistence type="predicted"/>
<protein>
    <submittedName>
        <fullName evidence="1">Aldose epimerase</fullName>
    </submittedName>
</protein>
<dbReference type="KEGG" id="mant:BHD05_05220"/>
<organism evidence="1 2">
    <name type="scientific">Marisediminicola antarctica</name>
    <dbReference type="NCBI Taxonomy" id="674079"/>
    <lineage>
        <taxon>Bacteria</taxon>
        <taxon>Bacillati</taxon>
        <taxon>Actinomycetota</taxon>
        <taxon>Actinomycetes</taxon>
        <taxon>Micrococcales</taxon>
        <taxon>Microbacteriaceae</taxon>
        <taxon>Marisediminicola</taxon>
    </lineage>
</organism>
<dbReference type="Proteomes" id="UP000464507">
    <property type="component" value="Chromosome"/>
</dbReference>
<reference evidence="1 2" key="1">
    <citation type="submission" date="2016-09" db="EMBL/GenBank/DDBJ databases">
        <title>Complete genome sequence of microbes from the polar regions.</title>
        <authorList>
            <person name="Liao L."/>
            <person name="Chen B."/>
        </authorList>
    </citation>
    <scope>NUCLEOTIDE SEQUENCE [LARGE SCALE GENOMIC DNA]</scope>
    <source>
        <strain evidence="1 2">ZS314</strain>
    </source>
</reference>
<dbReference type="SUPFAM" id="SSF74650">
    <property type="entry name" value="Galactose mutarotase-like"/>
    <property type="match status" value="1"/>
</dbReference>
<accession>A0A7L5AFA6</accession>
<dbReference type="InterPro" id="IPR014718">
    <property type="entry name" value="GH-type_carb-bd"/>
</dbReference>
<dbReference type="Gene3D" id="2.70.98.10">
    <property type="match status" value="1"/>
</dbReference>
<dbReference type="CDD" id="cd09022">
    <property type="entry name" value="Aldose_epim_Ec_YihR"/>
    <property type="match status" value="1"/>
</dbReference>
<name>A0A7L5AFA6_9MICO</name>
<dbReference type="InterPro" id="IPR011013">
    <property type="entry name" value="Gal_mutarotase_sf_dom"/>
</dbReference>
<evidence type="ECO:0000313" key="1">
    <source>
        <dbReference type="EMBL" id="QHO69140.1"/>
    </source>
</evidence>
<dbReference type="InterPro" id="IPR008183">
    <property type="entry name" value="Aldose_1/G6P_1-epimerase"/>
</dbReference>
<dbReference type="RefSeq" id="WP_161885495.1">
    <property type="nucleotide sequence ID" value="NZ_CP017146.1"/>
</dbReference>